<dbReference type="RefSeq" id="WP_131519379.1">
    <property type="nucleotide sequence ID" value="NZ_SJKD01000019.1"/>
</dbReference>
<evidence type="ECO:0000256" key="2">
    <source>
        <dbReference type="SAM" id="SignalP"/>
    </source>
</evidence>
<evidence type="ECO:0000256" key="1">
    <source>
        <dbReference type="SAM" id="MobiDB-lite"/>
    </source>
</evidence>
<feature type="compositionally biased region" description="Low complexity" evidence="1">
    <location>
        <begin position="35"/>
        <end position="49"/>
    </location>
</feature>
<dbReference type="PROSITE" id="PS51257">
    <property type="entry name" value="PROKAR_LIPOPROTEIN"/>
    <property type="match status" value="1"/>
</dbReference>
<dbReference type="EMBL" id="SJKD01000019">
    <property type="protein sequence ID" value="TCC33892.1"/>
    <property type="molecule type" value="Genomic_DNA"/>
</dbReference>
<dbReference type="OrthoDB" id="3386529at2"/>
<feature type="region of interest" description="Disordered" evidence="1">
    <location>
        <begin position="22"/>
        <end position="73"/>
    </location>
</feature>
<evidence type="ECO:0008006" key="5">
    <source>
        <dbReference type="Google" id="ProtNLM"/>
    </source>
</evidence>
<reference evidence="3 4" key="1">
    <citation type="submission" date="2019-02" db="EMBL/GenBank/DDBJ databases">
        <title>Kribbella capetownensis sp. nov. and Kribbella speibonae sp. nov., isolated from soil.</title>
        <authorList>
            <person name="Curtis S.M."/>
            <person name="Norton I."/>
            <person name="Everest G.J."/>
            <person name="Meyers P.R."/>
        </authorList>
    </citation>
    <scope>NUCLEOTIDE SEQUENCE [LARGE SCALE GENOMIC DNA]</scope>
    <source>
        <strain evidence="3 4">YM53</strain>
    </source>
</reference>
<sequence>MNTRIVVASAAVVLLAAGCGGNDAGRQPEPPPTGAQPTPGTPGTSSTPITPQPIPPGNATKTPAGGLPRPSQVNGFDASTVAAVVAAVTYRYDTAIDNSPSDAQRRAKPWLAPALAAQLDGGPAAPAGAEWATWVQHRAYTTSTAVDATEDGAPADTATRADRTIAVTMQPVGRDRWRGTPQRYALYITLTRASAKAPWQISQLQVQE</sequence>
<keyword evidence="4" id="KW-1185">Reference proteome</keyword>
<comment type="caution">
    <text evidence="3">The sequence shown here is derived from an EMBL/GenBank/DDBJ whole genome shotgun (WGS) entry which is preliminary data.</text>
</comment>
<feature type="chain" id="PRO_5039138423" description="Lipoprotein" evidence="2">
    <location>
        <begin position="25"/>
        <end position="208"/>
    </location>
</feature>
<protein>
    <recommendedName>
        <fullName evidence="5">Lipoprotein</fullName>
    </recommendedName>
</protein>
<accession>A0A4V2M3Z9</accession>
<organism evidence="3 4">
    <name type="scientific">Kribbella capetownensis</name>
    <dbReference type="NCBI Taxonomy" id="1572659"/>
    <lineage>
        <taxon>Bacteria</taxon>
        <taxon>Bacillati</taxon>
        <taxon>Actinomycetota</taxon>
        <taxon>Actinomycetes</taxon>
        <taxon>Propionibacteriales</taxon>
        <taxon>Kribbellaceae</taxon>
        <taxon>Kribbella</taxon>
    </lineage>
</organism>
<dbReference type="AlphaFoldDB" id="A0A4V2M3Z9"/>
<keyword evidence="2" id="KW-0732">Signal</keyword>
<dbReference type="Proteomes" id="UP000293342">
    <property type="component" value="Unassembled WGS sequence"/>
</dbReference>
<proteinExistence type="predicted"/>
<name>A0A4V2M3Z9_9ACTN</name>
<feature type="signal peptide" evidence="2">
    <location>
        <begin position="1"/>
        <end position="24"/>
    </location>
</feature>
<evidence type="ECO:0000313" key="4">
    <source>
        <dbReference type="Proteomes" id="UP000293342"/>
    </source>
</evidence>
<evidence type="ECO:0000313" key="3">
    <source>
        <dbReference type="EMBL" id="TCC33892.1"/>
    </source>
</evidence>
<gene>
    <name evidence="3" type="ORF">E0H75_42300</name>
</gene>